<dbReference type="GO" id="GO:0016020">
    <property type="term" value="C:membrane"/>
    <property type="evidence" value="ECO:0007669"/>
    <property type="project" value="TreeGrafter"/>
</dbReference>
<dbReference type="GO" id="GO:0042147">
    <property type="term" value="P:retrograde transport, endosome to Golgi"/>
    <property type="evidence" value="ECO:0007669"/>
    <property type="project" value="TreeGrafter"/>
</dbReference>
<dbReference type="InterPro" id="IPR016024">
    <property type="entry name" value="ARM-type_fold"/>
</dbReference>
<feature type="domain" description="LAA1-like C-terminal TPR repeats" evidence="2">
    <location>
        <begin position="900"/>
        <end position="1042"/>
    </location>
</feature>
<dbReference type="GO" id="GO:0008104">
    <property type="term" value="P:intracellular protein localization"/>
    <property type="evidence" value="ECO:0007669"/>
    <property type="project" value="TreeGrafter"/>
</dbReference>
<dbReference type="PANTHER" id="PTHR21663">
    <property type="entry name" value="HYPOTHETICAL HEAT DOMAIN-CONTAINING"/>
    <property type="match status" value="1"/>
</dbReference>
<organism evidence="3 4">
    <name type="scientific">Plutella xylostella</name>
    <name type="common">Diamondback moth</name>
    <name type="synonym">Plutella maculipennis</name>
    <dbReference type="NCBI Taxonomy" id="51655"/>
    <lineage>
        <taxon>Eukaryota</taxon>
        <taxon>Metazoa</taxon>
        <taxon>Ecdysozoa</taxon>
        <taxon>Arthropoda</taxon>
        <taxon>Hexapoda</taxon>
        <taxon>Insecta</taxon>
        <taxon>Pterygota</taxon>
        <taxon>Neoptera</taxon>
        <taxon>Endopterygota</taxon>
        <taxon>Lepidoptera</taxon>
        <taxon>Glossata</taxon>
        <taxon>Ditrysia</taxon>
        <taxon>Yponomeutoidea</taxon>
        <taxon>Plutellidae</taxon>
        <taxon>Plutella</taxon>
    </lineage>
</organism>
<feature type="region of interest" description="Disordered" evidence="1">
    <location>
        <begin position="1031"/>
        <end position="1069"/>
    </location>
</feature>
<feature type="compositionally biased region" description="Low complexity" evidence="1">
    <location>
        <begin position="1033"/>
        <end position="1048"/>
    </location>
</feature>
<evidence type="ECO:0000313" key="4">
    <source>
        <dbReference type="Proteomes" id="UP000653454"/>
    </source>
</evidence>
<evidence type="ECO:0000313" key="3">
    <source>
        <dbReference type="EMBL" id="CAG9112629.1"/>
    </source>
</evidence>
<dbReference type="SUPFAM" id="SSF48371">
    <property type="entry name" value="ARM repeat"/>
    <property type="match status" value="1"/>
</dbReference>
<dbReference type="GO" id="GO:0005794">
    <property type="term" value="C:Golgi apparatus"/>
    <property type="evidence" value="ECO:0007669"/>
    <property type="project" value="TreeGrafter"/>
</dbReference>
<dbReference type="GO" id="GO:0030139">
    <property type="term" value="C:endocytic vesicle"/>
    <property type="evidence" value="ECO:0007669"/>
    <property type="project" value="TreeGrafter"/>
</dbReference>
<sequence length="1069" mass="116112">MARRQDETNTLRAKSRATVVYKTKVGAALRPAFSGDTASHVTAAACDVCSAWIGCGVARDINDLRRVHQLLVSSLVKLNTKGNTTLIYNESMATLEKLSILKAWAEVYIVAMVSHGGAPGSYVRQLHARAPSTRAVLTHWSARLSHNKVDNSSYMPEESDDDFGDFESKGESLLRLVAPELDSLGDNWLAALRDHALLSLPPEFSSQLPHGGGAFYLAETGGASRAHYRRAWPALLLAAALRFNKQTASTDSKEDADNKAVKNKTENGNCEFFEPMDERFHLLFGICMEALCAQRDLSSENTINVLQSLVTLLDHADNRARLLKDRALAIEVCQILHRAALTQESVEALLLAADALKLVIIGAKEQLNAKMEAKIKELAPSETPTPPAVLEAIHTLGEGGVTGTLAADSSLAFAGVEAALQLLLRRLPALSPTAQHRSVGVIGERRGLGVHGDTLLIKSLSCLSELPNLTSPQGALSILPTILYLATGVLQWSDGDGDVASAAILLLQAVAETRCVRVHEETARQHSQLLHSTTDKLLTLVKNDEPGQSISALLGARAMAALIPHAAPAPALHYPCINHFRQCLDEPSHEVLTSYTECLNLRAMAALIPHAAPAPALHYPCINHFRQCLDEPSHEVLTSYTECLNLRAMAALIPHAAPAPALHYPCINHFRQCLDEPSHEVLTSYTECLNLRAMAALIPPAAPAPALHYPCINHFRQCLDEPSHECLDEPSHEVLTSYTECLNLRAMAALIPHAAPAPALHYPCINHFRQCLDEPSHEVLTSYTECHNLRAMAALIPHAAPAPALHYPCINHFRQCLDEPSHETFAACCAVVRNIWSSSATPESISWSLLTNKSQPYRVATDKRISTLPLSPHCCLLCCSSQHLVFINYARTFAACCAVVRNIWSSSASPECVSWWARALAPRLIARAAAAKYPVDASHTKAAVAALTALTDLVDVAPDDTARVGMLRLLIPVVASWLRAGAALGAAAGHERSLHHAALAHLTGIAAKYPQEFKTMMQQSGELRLKLEAAVKASQQHSSRQRSAPQRPVFDTRPARPTIELKTDFSDFR</sequence>
<dbReference type="Pfam" id="PF25468">
    <property type="entry name" value="HEAT_HEATR5A"/>
    <property type="match status" value="1"/>
</dbReference>
<dbReference type="Proteomes" id="UP000653454">
    <property type="component" value="Unassembled WGS sequence"/>
</dbReference>
<dbReference type="Pfam" id="PF20210">
    <property type="entry name" value="Laa1_Sip1_HTR5"/>
    <property type="match status" value="1"/>
</dbReference>
<keyword evidence="4" id="KW-1185">Reference proteome</keyword>
<protein>
    <submittedName>
        <fullName evidence="3">(diamondback moth) hypothetical protein</fullName>
    </submittedName>
</protein>
<name>A0A8S4EBP6_PLUXY</name>
<feature type="compositionally biased region" description="Basic and acidic residues" evidence="1">
    <location>
        <begin position="1059"/>
        <end position="1069"/>
    </location>
</feature>
<proteinExistence type="predicted"/>
<dbReference type="InterPro" id="IPR046837">
    <property type="entry name" value="Laa1/Sip1/HEATR5-like_HEAT"/>
</dbReference>
<accession>A0A8S4EBP6</accession>
<dbReference type="AlphaFoldDB" id="A0A8S4EBP6"/>
<gene>
    <name evidence="3" type="ORF">PLXY2_LOCUS4993</name>
</gene>
<reference evidence="3" key="1">
    <citation type="submission" date="2020-11" db="EMBL/GenBank/DDBJ databases">
        <authorList>
            <person name="Whiteford S."/>
        </authorList>
    </citation>
    <scope>NUCLEOTIDE SEQUENCE</scope>
</reference>
<evidence type="ECO:0000256" key="1">
    <source>
        <dbReference type="SAM" id="MobiDB-lite"/>
    </source>
</evidence>
<evidence type="ECO:0000259" key="2">
    <source>
        <dbReference type="Pfam" id="PF25808"/>
    </source>
</evidence>
<dbReference type="InterPro" id="IPR040108">
    <property type="entry name" value="Laa1/Sip1/HEATR5"/>
</dbReference>
<comment type="caution">
    <text evidence="3">The sequence shown here is derived from an EMBL/GenBank/DDBJ whole genome shotgun (WGS) entry which is preliminary data.</text>
</comment>
<dbReference type="Pfam" id="PF25808">
    <property type="entry name" value="TPR_LAA1_C"/>
    <property type="match status" value="1"/>
</dbReference>
<dbReference type="GO" id="GO:0006897">
    <property type="term" value="P:endocytosis"/>
    <property type="evidence" value="ECO:0007669"/>
    <property type="project" value="TreeGrafter"/>
</dbReference>
<dbReference type="PANTHER" id="PTHR21663:SF0">
    <property type="entry name" value="HEAT REPEAT-CONTAINING PROTEIN 5B"/>
    <property type="match status" value="1"/>
</dbReference>
<dbReference type="EMBL" id="CAJHNJ030000014">
    <property type="protein sequence ID" value="CAG9112629.1"/>
    <property type="molecule type" value="Genomic_DNA"/>
</dbReference>
<dbReference type="InterPro" id="IPR057981">
    <property type="entry name" value="TPR_LAA1-like_C"/>
</dbReference>
<dbReference type="GO" id="GO:0005829">
    <property type="term" value="C:cytosol"/>
    <property type="evidence" value="ECO:0007669"/>
    <property type="project" value="GOC"/>
</dbReference>